<organism evidence="2 3">
    <name type="scientific">Portunus trituberculatus</name>
    <name type="common">Swimming crab</name>
    <name type="synonym">Neptunus trituberculatus</name>
    <dbReference type="NCBI Taxonomy" id="210409"/>
    <lineage>
        <taxon>Eukaryota</taxon>
        <taxon>Metazoa</taxon>
        <taxon>Ecdysozoa</taxon>
        <taxon>Arthropoda</taxon>
        <taxon>Crustacea</taxon>
        <taxon>Multicrustacea</taxon>
        <taxon>Malacostraca</taxon>
        <taxon>Eumalacostraca</taxon>
        <taxon>Eucarida</taxon>
        <taxon>Decapoda</taxon>
        <taxon>Pleocyemata</taxon>
        <taxon>Brachyura</taxon>
        <taxon>Eubrachyura</taxon>
        <taxon>Portunoidea</taxon>
        <taxon>Portunidae</taxon>
        <taxon>Portuninae</taxon>
        <taxon>Portunus</taxon>
    </lineage>
</organism>
<evidence type="ECO:0000256" key="1">
    <source>
        <dbReference type="SAM" id="MobiDB-lite"/>
    </source>
</evidence>
<reference evidence="2" key="1">
    <citation type="submission" date="2019-05" db="EMBL/GenBank/DDBJ databases">
        <title>Another draft genome of Portunus trituberculatus and its Hox gene families provides insights of decapod evolution.</title>
        <authorList>
            <person name="Jeong J.-H."/>
            <person name="Song I."/>
            <person name="Kim S."/>
            <person name="Choi T."/>
            <person name="Kim D."/>
            <person name="Ryu S."/>
            <person name="Kim W."/>
        </authorList>
    </citation>
    <scope>NUCLEOTIDE SEQUENCE [LARGE SCALE GENOMIC DNA]</scope>
    <source>
        <tissue evidence="2">Muscle</tissue>
    </source>
</reference>
<dbReference type="AlphaFoldDB" id="A0A5B7FMA5"/>
<evidence type="ECO:0000313" key="3">
    <source>
        <dbReference type="Proteomes" id="UP000324222"/>
    </source>
</evidence>
<feature type="region of interest" description="Disordered" evidence="1">
    <location>
        <begin position="1"/>
        <end position="30"/>
    </location>
</feature>
<name>A0A5B7FMA5_PORTR</name>
<protein>
    <submittedName>
        <fullName evidence="2">Uncharacterized protein</fullName>
    </submittedName>
</protein>
<evidence type="ECO:0000313" key="2">
    <source>
        <dbReference type="EMBL" id="MPC46243.1"/>
    </source>
</evidence>
<gene>
    <name evidence="2" type="ORF">E2C01_039957</name>
</gene>
<comment type="caution">
    <text evidence="2">The sequence shown here is derived from an EMBL/GenBank/DDBJ whole genome shotgun (WGS) entry which is preliminary data.</text>
</comment>
<proteinExistence type="predicted"/>
<dbReference type="Proteomes" id="UP000324222">
    <property type="component" value="Unassembled WGS sequence"/>
</dbReference>
<dbReference type="EMBL" id="VSRR010007115">
    <property type="protein sequence ID" value="MPC46243.1"/>
    <property type="molecule type" value="Genomic_DNA"/>
</dbReference>
<accession>A0A5B7FMA5</accession>
<keyword evidence="3" id="KW-1185">Reference proteome</keyword>
<sequence>MGPSEELPEQETAVGCPCGGESSSLVRPEDNVSRARLATSREPDSFLSFPHKRTVTQKISSRGKGNHLLGRQWDQSFKKKAPHDVNVCPQQS</sequence>